<evidence type="ECO:0000313" key="2">
    <source>
        <dbReference type="Proteomes" id="UP000054821"/>
    </source>
</evidence>
<organism evidence="1 2">
    <name type="scientific">Trichoderma gamsii</name>
    <dbReference type="NCBI Taxonomy" id="398673"/>
    <lineage>
        <taxon>Eukaryota</taxon>
        <taxon>Fungi</taxon>
        <taxon>Dikarya</taxon>
        <taxon>Ascomycota</taxon>
        <taxon>Pezizomycotina</taxon>
        <taxon>Sordariomycetes</taxon>
        <taxon>Hypocreomycetidae</taxon>
        <taxon>Hypocreales</taxon>
        <taxon>Hypocreaceae</taxon>
        <taxon>Trichoderma</taxon>
    </lineage>
</organism>
<keyword evidence="2" id="KW-1185">Reference proteome</keyword>
<reference evidence="1 2" key="1">
    <citation type="journal article" date="2016" name="Genome Announc.">
        <title>Draft Whole-Genome Sequence of Trichoderma gamsii T6085, a Promising Biocontrol Agent of Fusarium Head Blight on Wheat.</title>
        <authorList>
            <person name="Baroncelli R."/>
            <person name="Zapparata A."/>
            <person name="Piaggeschi G."/>
            <person name="Sarrocco S."/>
            <person name="Vannacci G."/>
        </authorList>
    </citation>
    <scope>NUCLEOTIDE SEQUENCE [LARGE SCALE GENOMIC DNA]</scope>
    <source>
        <strain evidence="1 2">T6085</strain>
    </source>
</reference>
<dbReference type="GeneID" id="29989992"/>
<dbReference type="EMBL" id="JPDN02000046">
    <property type="protein sequence ID" value="PON21716.1"/>
    <property type="molecule type" value="Genomic_DNA"/>
</dbReference>
<proteinExistence type="predicted"/>
<accession>A0A2P4ZBR5</accession>
<comment type="caution">
    <text evidence="1">The sequence shown here is derived from an EMBL/GenBank/DDBJ whole genome shotgun (WGS) entry which is preliminary data.</text>
</comment>
<protein>
    <submittedName>
        <fullName evidence="1">Uncharacterized protein</fullName>
    </submittedName>
</protein>
<gene>
    <name evidence="1" type="ORF">TGAM01_v209454</name>
</gene>
<dbReference type="RefSeq" id="XP_018656879.1">
    <property type="nucleotide sequence ID" value="XM_018809909.1"/>
</dbReference>
<dbReference type="Proteomes" id="UP000054821">
    <property type="component" value="Unassembled WGS sequence"/>
</dbReference>
<evidence type="ECO:0000313" key="1">
    <source>
        <dbReference type="EMBL" id="PON21716.1"/>
    </source>
</evidence>
<dbReference type="AlphaFoldDB" id="A0A2P4ZBR5"/>
<name>A0A2P4ZBR5_9HYPO</name>
<sequence>MQFAPLESFSSRAVACSQRRPDAADWTVSATCHASLDNDRSGCALAGSRGSSTGTESSRAQRFGLVPAFSASYRCTYRYHSCQLEPKPKQSINQSARLHHQASTIDRAFSQIVVGSSQPSSPSAAAKRDTPSPAPRCLGCRWHNGLARLLEAAQNIANCDCQELGVLRAIPRHTRAVLAHLAIQRRSSSSGDVAGAQLRTIAHRWGRAFLQPRHHKHVASGPNAAAMLAAQPCPSHKAAPCSMTGLAGHLFRTPSWVRATLPAFTGPVGLHPYRQGAKPSQHSAACSILATVRGPGPGRRRDQQGTVPQHHRLHRCPPVVDATHQQEVPRSNLLTDLGSRIAPKFGIFLGDVSSRVLDGKPLVRSASAQLSSVIQI</sequence>